<accession>A0ABV0BGQ7</accession>
<dbReference type="CDD" id="cd00279">
    <property type="entry name" value="YlxR"/>
    <property type="match status" value="1"/>
</dbReference>
<name>A0ABV0BGQ7_9HYPH</name>
<comment type="caution">
    <text evidence="2">The sequence shown here is derived from an EMBL/GenBank/DDBJ whole genome shotgun (WGS) entry which is preliminary data.</text>
</comment>
<gene>
    <name evidence="2" type="ORF">WJT86_01445</name>
</gene>
<evidence type="ECO:0000313" key="2">
    <source>
        <dbReference type="EMBL" id="MEN3929723.1"/>
    </source>
</evidence>
<dbReference type="PANTHER" id="PTHR34215">
    <property type="entry name" value="BLL0784 PROTEIN"/>
    <property type="match status" value="1"/>
</dbReference>
<feature type="domain" description="YlxR" evidence="1">
    <location>
        <begin position="23"/>
        <end position="90"/>
    </location>
</feature>
<dbReference type="EMBL" id="JBBYXI010000001">
    <property type="protein sequence ID" value="MEN3929723.1"/>
    <property type="molecule type" value="Genomic_DNA"/>
</dbReference>
<reference evidence="2 3" key="1">
    <citation type="submission" date="2024-04" db="EMBL/GenBank/DDBJ databases">
        <title>A novel species isolated from cricket.</title>
        <authorList>
            <person name="Wang H.-C."/>
        </authorList>
    </citation>
    <scope>NUCLEOTIDE SEQUENCE [LARGE SCALE GENOMIC DNA]</scope>
    <source>
        <strain evidence="2 3">WL0021</strain>
    </source>
</reference>
<dbReference type="InterPro" id="IPR007393">
    <property type="entry name" value="YlxR_dom"/>
</dbReference>
<dbReference type="InterPro" id="IPR037465">
    <property type="entry name" value="YlxR"/>
</dbReference>
<dbReference type="Pfam" id="PF04296">
    <property type="entry name" value="YlxR"/>
    <property type="match status" value="1"/>
</dbReference>
<evidence type="ECO:0000313" key="3">
    <source>
        <dbReference type="Proteomes" id="UP001418637"/>
    </source>
</evidence>
<protein>
    <submittedName>
        <fullName evidence="2">RNA-binding protein</fullName>
    </submittedName>
</protein>
<dbReference type="Proteomes" id="UP001418637">
    <property type="component" value="Unassembled WGS sequence"/>
</dbReference>
<keyword evidence="3" id="KW-1185">Reference proteome</keyword>
<dbReference type="PANTHER" id="PTHR34215:SF1">
    <property type="entry name" value="YLXR DOMAIN-CONTAINING PROTEIN"/>
    <property type="match status" value="1"/>
</dbReference>
<dbReference type="Gene3D" id="3.30.1330.30">
    <property type="match status" value="1"/>
</dbReference>
<evidence type="ECO:0000259" key="1">
    <source>
        <dbReference type="Pfam" id="PF04296"/>
    </source>
</evidence>
<dbReference type="RefSeq" id="WP_346335716.1">
    <property type="nucleotide sequence ID" value="NZ_JBBYXI010000001.1"/>
</dbReference>
<dbReference type="Gene3D" id="3.30.1230.10">
    <property type="entry name" value="YlxR-like"/>
    <property type="match status" value="1"/>
</dbReference>
<dbReference type="InterPro" id="IPR029064">
    <property type="entry name" value="Ribosomal_eL30-like_sf"/>
</dbReference>
<proteinExistence type="predicted"/>
<dbReference type="SUPFAM" id="SSF55315">
    <property type="entry name" value="L30e-like"/>
    <property type="match status" value="1"/>
</dbReference>
<dbReference type="SUPFAM" id="SSF64376">
    <property type="entry name" value="YlxR-like"/>
    <property type="match status" value="1"/>
</dbReference>
<dbReference type="InterPro" id="IPR035931">
    <property type="entry name" value="YlxR-like_sf"/>
</dbReference>
<sequence>MLEGNKEQTVAFPDKAHGKVSERTCIVTRETLPPEKLIRFVLAPDNTVTPDLKRKLPGRGVWVKANKNIVRQAIDRKLFPKAFRAEAKAEASLDDLIDGILRQDLRQALSLANKAGCVINGSAKVEATITKRDIVALIHAQDAAPDGRRKLSQALYRCFGDDMKAIPVADLLTSDELDLALGRTHVIHAALVQGAGSDGFLKCWHRYHDYHGSEAENDHLSTEMEMGLIQPPGSERNE</sequence>
<dbReference type="NCBIfam" id="NF006622">
    <property type="entry name" value="PRK09190.1"/>
    <property type="match status" value="1"/>
</dbReference>
<organism evidence="2 3">
    <name type="scientific">Hohaiivirga grylli</name>
    <dbReference type="NCBI Taxonomy" id="3133970"/>
    <lineage>
        <taxon>Bacteria</taxon>
        <taxon>Pseudomonadati</taxon>
        <taxon>Pseudomonadota</taxon>
        <taxon>Alphaproteobacteria</taxon>
        <taxon>Hyphomicrobiales</taxon>
        <taxon>Methylobacteriaceae</taxon>
        <taxon>Hohaiivirga</taxon>
    </lineage>
</organism>